<evidence type="ECO:0000256" key="8">
    <source>
        <dbReference type="PROSITE-ProRule" id="PRU00782"/>
    </source>
</evidence>
<evidence type="ECO:0000256" key="7">
    <source>
        <dbReference type="ARBA" id="ARBA00023175"/>
    </source>
</evidence>
<dbReference type="PROSITE" id="PS51016">
    <property type="entry name" value="MYTH4"/>
    <property type="match status" value="1"/>
</dbReference>
<dbReference type="InterPro" id="IPR038185">
    <property type="entry name" value="MyTH4_dom_sf"/>
</dbReference>
<keyword evidence="6 8" id="KW-0518">Myosin</keyword>
<feature type="region of interest" description="Disordered" evidence="10">
    <location>
        <begin position="871"/>
        <end position="927"/>
    </location>
</feature>
<feature type="region of interest" description="Disordered" evidence="10">
    <location>
        <begin position="1015"/>
        <end position="1045"/>
    </location>
</feature>
<comment type="subcellular location">
    <subcellularLocation>
        <location evidence="1">Cytoplasm</location>
    </subcellularLocation>
</comment>
<keyword evidence="4" id="KW-0067">ATP-binding</keyword>
<dbReference type="Gene3D" id="1.20.5.190">
    <property type="match status" value="1"/>
</dbReference>
<dbReference type="FunFam" id="1.20.58.530:FF:000005">
    <property type="entry name" value="unconventional myosin-IXa isoform X1"/>
    <property type="match status" value="1"/>
</dbReference>
<evidence type="ECO:0000256" key="6">
    <source>
        <dbReference type="ARBA" id="ARBA00023123"/>
    </source>
</evidence>
<organism evidence="13">
    <name type="scientific">Timema douglasi</name>
    <name type="common">Walking stick</name>
    <dbReference type="NCBI Taxonomy" id="61478"/>
    <lineage>
        <taxon>Eukaryota</taxon>
        <taxon>Metazoa</taxon>
        <taxon>Ecdysozoa</taxon>
        <taxon>Arthropoda</taxon>
        <taxon>Hexapoda</taxon>
        <taxon>Insecta</taxon>
        <taxon>Pterygota</taxon>
        <taxon>Neoptera</taxon>
        <taxon>Polyneoptera</taxon>
        <taxon>Phasmatodea</taxon>
        <taxon>Timematodea</taxon>
        <taxon>Timematoidea</taxon>
        <taxon>Timematidae</taxon>
        <taxon>Timema</taxon>
    </lineage>
</organism>
<feature type="compositionally biased region" description="Pro residues" evidence="10">
    <location>
        <begin position="879"/>
        <end position="893"/>
    </location>
</feature>
<dbReference type="GO" id="GO:0005524">
    <property type="term" value="F:ATP binding"/>
    <property type="evidence" value="ECO:0007669"/>
    <property type="project" value="UniProtKB-KW"/>
</dbReference>
<feature type="compositionally biased region" description="Polar residues" evidence="10">
    <location>
        <begin position="2106"/>
        <end position="2140"/>
    </location>
</feature>
<dbReference type="InterPro" id="IPR001609">
    <property type="entry name" value="Myosin_head_motor_dom-like"/>
</dbReference>
<feature type="domain" description="Myosin motor" evidence="12">
    <location>
        <begin position="1"/>
        <end position="470"/>
    </location>
</feature>
<keyword evidence="8" id="KW-0009">Actin-binding</keyword>
<dbReference type="Gene3D" id="1.20.120.720">
    <property type="entry name" value="Myosin VI head, motor domain, U50 subdomain"/>
    <property type="match status" value="1"/>
</dbReference>
<feature type="compositionally biased region" description="Basic and acidic residues" evidence="10">
    <location>
        <begin position="1861"/>
        <end position="1883"/>
    </location>
</feature>
<evidence type="ECO:0000256" key="9">
    <source>
        <dbReference type="SAM" id="Coils"/>
    </source>
</evidence>
<dbReference type="Pfam" id="PF26570">
    <property type="entry name" value="MYO15"/>
    <property type="match status" value="1"/>
</dbReference>
<evidence type="ECO:0000256" key="5">
    <source>
        <dbReference type="ARBA" id="ARBA00023054"/>
    </source>
</evidence>
<feature type="region of interest" description="Disordered" evidence="10">
    <location>
        <begin position="1535"/>
        <end position="1686"/>
    </location>
</feature>
<sequence>MLQLATILPLGGNCEIDGKLDGEDFHSLLSAMQVLGFSSDEQDTIFKILASVLHLGNVYFHRKQLKHGQEGVEIGSDAEIRWTGHLLHLDADGIKRALTMKTTEARNERVFTPLSIDQALDARDAFAKALYNALFSWLVSRINQIVYKGTKRTASISILDIFGFEDFKENSFEQLCINYANENLQFYFNKHIFKLEQQEYAKEKIEWQTIIYTDNMPVINLISKKPVGILHLLDDESNFPKASDLSFLEKCHYNHALDELYSRPRMSSMEFGVKHYAGQVWYGVDGFLDKNRDTLRPDVVELLISSKMSMLSKMFQYVRSSHEAVKTINKANGRFVTMKPRTPTVAARFHDSCNPWFVRCIKPNSEKAPMKFDMPIVLEQLRYTGMLETIRIRKMGYPVRLRFSHFVERYRYLLPQRGKTVQRGTPFRELCRVILDSVAPQSAQGNDYQLGTTRVFLRENLERHLERDRAKILRGAAITLQRHVRGYLARRRYQATKKGALLIQKHVRGWRARTRYNKVRKGVVFAQANFRGKRQRKQYLQLKEELKRRSEVEKIARERAKARQQKEEQERASRAVAGVNHLEIPAELAFIFSKLDDWQPVHSERNLVKVVGGVRARSERHHLPHDIDYHAFTKFTNIYFKSHLWGMKREPIKTPFLAKSKDMDYQDSLALFKLILRFMNDNNLSGKKEIALGDYIVNKGIVNEKMRDEIVCQLCNQTWKNDNDANNERGWLLMANCLSVFPPSKTLYKYLLKFVSDHGYNGYKALCQRKLLQSARVESETLTTAVDSWTTSEELASHVVRERGITECNGWTVSLADESSSADNLSILVKESCGLDYVLDLVAEMELAPAFPVCKNSFLVSGGRVGGARRMGAAEEAPLPSPRRPGVPPPEPPASKQATRKESREMKESNKSGKLRSQSRDHTVEIGLSRKSALNDRYFEDKGRSRSLDNLLEPELPPTHKLESLGLSHSRLNDRYHSMEKVSDSQNDVSMILMNAVSNKEYMTKAEALLEENLESVSQRGDSRKYSLNNSRATDMNGRSNSSVMLDNLPSDLLTRGGSRQDLTLDFEYPDILSSQTRSEDDKGSYIKGHPRQSQYAGKKAAPGSHSSRAYIETRNSEKSEYGTKSSALSDTSEAPSLASHVRRVRVPSQASDVDQFLDDLFMPVLDGNLDELSDARSLAASLKGGGDKRRKLSDSSVVSADYEVAILTGSAASSIRWPNDRSSAENVDDYITDLFKPIFVNDSLKRLTAASALAGAIKGGGGMEAQQTTSRTQATAFSFTPIANMTSPTPVMMSGMMSPPPMMMPTLPLYSQAVQHTLGKKKLPSTITPEPALREQQCSLYLAVPPSFPLPSYVCMCTTVKHHITGTVKRTVPYKDFSQTTAGLSFMGSGGATTMPPFFPGGAPVMPDLTGHSLPQTTAGAQGFMPVPIYNMQGMSLPPYSPLQQPSGPAQQPNVDPSLAAYQQSIQRVFLQSAMAQNMQIQQQLLAQNQALQHMLHQQAQPPGLHVMSMSGVPPQIAGLQPAYDSLGRNSKVSFREPENTELWSTEKRQTTPVMPQQQQQLQQHPVSSQSPAPPLPPKSRFNSPPQQAPQLYKQETTVKAQVHRSQSPNREFIGSSRKLTPTKTTSHTAFTSVLSELKSRKSSTESSYSFSHKVSSPGVPPPPPPPMPPPPDHGDPSEARPFLDPYGRAKTVRIGKWRWPPPKMENEDSSDSFLQFKLRQHHRKTTPQQQQYNPTHMSRDRINFGECHGRTEGCPGNASRDGTWAIPKWPPSEPKERGVFMGAEYSGELVTDGLENMDCEAVQAVERVGGVACASVEESYKGQLNSEAQQPSSEFGEHLEGIEWEEFELSESTAPTKEPANRKESRSSRKELQLEGKDKNAIKSFEVGVSRPSPASIGKLRISSEMRSKLEMVTANHSVRATNKPEKPGVLPIKKDESPQRPVKKLEDNRKLLLEQQLSGRWDTVDSVEMVNSAVSKEERSDVQQTNIVRSQVERMEKTTPVSPRFEEKAVSGWDKGSSPISNGWDKGSPPISGVPSSHWDKVISTNAQWDKGGTPAPQWDKGGTPVPQWDKFGLPGTQWDKIGSPGTQWDKVGAPQWDKAGPPTSQWDKIEAPSSQWDKAGPPSSQWDKVGAPTSQWDKVGGSPGNNWDAGWGEKSTSNSWRPAPPPPPVTPHFIDTSPASRTSSFYSQNNQPTPRSPPPPIQPIKSNRDQYQHHNNINHHSDLFHNTRNEVFSREAFTNQARRIDNDRRSSVSTHLTDRMERIEIEESSEFLKPVDSAPPMVMERRDVDRTVEAIKTKLFGASSAAFFTYNRVSWRLIVRKEVFAPGESLASPLALHLVFCQVVQDVLSGPCVRINREHRAKMKKLLDSYGVTLNNVHSAQQKTTIKKNVVDLAKDWPTYFSRIFAVSGGHQHPAVQLLAVSHSGVRLLRREATPVDETLQVLDTFSFEEIAETSVPKGSAVQIMLTSGGRVLLYTHRANQVHTMIDKYTIDSEKYKNMKYWRKKGESYCTDENTNSLKCEDYCDSNYMVVQCDRKRKEHLPTILKTNDYGFNTQGSLFQPRAEHGCLKDDRPDSIYLRSKDGDVGGSEFGHDMSPLQCWYEALRRSRRLGVVLVLYCAVRDGKDPLLLYIEMFQCRHSALSRHPDWQRHQVCDAPLVSLFCNRWRRCQKSCSGLLP</sequence>
<dbReference type="PROSITE" id="PS51456">
    <property type="entry name" value="MYOSIN_MOTOR"/>
    <property type="match status" value="1"/>
</dbReference>
<feature type="region of interest" description="Disordered" evidence="10">
    <location>
        <begin position="1851"/>
        <end position="1889"/>
    </location>
</feature>
<feature type="compositionally biased region" description="Pro residues" evidence="10">
    <location>
        <begin position="1660"/>
        <end position="1673"/>
    </location>
</feature>
<feature type="region of interest" description="Disordered" evidence="10">
    <location>
        <begin position="1994"/>
        <end position="2211"/>
    </location>
</feature>
<comment type="caution">
    <text evidence="8">Lacks conserved residue(s) required for the propagation of feature annotation.</text>
</comment>
<feature type="coiled-coil region" evidence="9">
    <location>
        <begin position="543"/>
        <end position="575"/>
    </location>
</feature>
<keyword evidence="3" id="KW-0547">Nucleotide-binding</keyword>
<feature type="compositionally biased region" description="Low complexity" evidence="10">
    <location>
        <begin position="1557"/>
        <end position="1572"/>
    </location>
</feature>
<dbReference type="Gene3D" id="1.10.10.820">
    <property type="match status" value="1"/>
</dbReference>
<evidence type="ECO:0000256" key="1">
    <source>
        <dbReference type="ARBA" id="ARBA00004496"/>
    </source>
</evidence>
<feature type="compositionally biased region" description="Basic and acidic residues" evidence="10">
    <location>
        <begin position="1535"/>
        <end position="1551"/>
    </location>
</feature>
<name>A0A7R8VFU5_TIMDO</name>
<feature type="compositionally biased region" description="Basic and acidic residues" evidence="10">
    <location>
        <begin position="1925"/>
        <end position="1948"/>
    </location>
</feature>
<dbReference type="Pfam" id="PF00612">
    <property type="entry name" value="IQ"/>
    <property type="match status" value="2"/>
</dbReference>
<dbReference type="Gene3D" id="1.20.58.530">
    <property type="match status" value="1"/>
</dbReference>
<dbReference type="PROSITE" id="PS50096">
    <property type="entry name" value="IQ"/>
    <property type="match status" value="3"/>
</dbReference>
<feature type="compositionally biased region" description="Polar residues" evidence="10">
    <location>
        <begin position="1582"/>
        <end position="1611"/>
    </location>
</feature>
<evidence type="ECO:0000259" key="12">
    <source>
        <dbReference type="PROSITE" id="PS51456"/>
    </source>
</evidence>
<dbReference type="GO" id="GO:0003779">
    <property type="term" value="F:actin binding"/>
    <property type="evidence" value="ECO:0007669"/>
    <property type="project" value="UniProtKB-KW"/>
</dbReference>
<feature type="compositionally biased region" description="Polar residues" evidence="10">
    <location>
        <begin position="1123"/>
        <end position="1135"/>
    </location>
</feature>
<dbReference type="Gene3D" id="3.40.850.10">
    <property type="entry name" value="Kinesin motor domain"/>
    <property type="match status" value="1"/>
</dbReference>
<dbReference type="InterPro" id="IPR051567">
    <property type="entry name" value="Unconventional_Myosin_ATPase"/>
</dbReference>
<evidence type="ECO:0000256" key="3">
    <source>
        <dbReference type="ARBA" id="ARBA00022741"/>
    </source>
</evidence>
<evidence type="ECO:0000259" key="11">
    <source>
        <dbReference type="PROSITE" id="PS51016"/>
    </source>
</evidence>
<dbReference type="Gene3D" id="1.25.40.530">
    <property type="entry name" value="MyTH4 domain"/>
    <property type="match status" value="2"/>
</dbReference>
<dbReference type="InterPro" id="IPR000857">
    <property type="entry name" value="MyTH4_dom"/>
</dbReference>
<reference evidence="13" key="1">
    <citation type="submission" date="2020-11" db="EMBL/GenBank/DDBJ databases">
        <authorList>
            <person name="Tran Van P."/>
        </authorList>
    </citation>
    <scope>NUCLEOTIDE SEQUENCE</scope>
</reference>
<feature type="region of interest" description="Disordered" evidence="10">
    <location>
        <begin position="1917"/>
        <end position="1948"/>
    </location>
</feature>
<dbReference type="InterPro" id="IPR036961">
    <property type="entry name" value="Kinesin_motor_dom_sf"/>
</dbReference>
<dbReference type="InterPro" id="IPR000048">
    <property type="entry name" value="IQ_motif_EF-hand-BS"/>
</dbReference>
<feature type="compositionally biased region" description="Basic and acidic residues" evidence="10">
    <location>
        <begin position="899"/>
        <end position="911"/>
    </location>
</feature>
<dbReference type="GO" id="GO:0005737">
    <property type="term" value="C:cytoplasm"/>
    <property type="evidence" value="ECO:0007669"/>
    <property type="project" value="UniProtKB-SubCell"/>
</dbReference>
<dbReference type="Gene3D" id="6.20.240.20">
    <property type="match status" value="1"/>
</dbReference>
<dbReference type="FunFam" id="3.40.850.10:FF:000008">
    <property type="entry name" value="Putative unconventional myosin-IXa"/>
    <property type="match status" value="1"/>
</dbReference>
<proteinExistence type="inferred from homology"/>
<dbReference type="Gene3D" id="2.30.29.30">
    <property type="entry name" value="Pleckstrin-homology domain (PH domain)/Phosphotyrosine-binding domain (PTB)"/>
    <property type="match status" value="1"/>
</dbReference>
<dbReference type="InterPro" id="IPR027417">
    <property type="entry name" value="P-loop_NTPase"/>
</dbReference>
<feature type="region of interest" description="Disordered" evidence="10">
    <location>
        <begin position="1074"/>
        <end position="1144"/>
    </location>
</feature>
<dbReference type="Pfam" id="PF00784">
    <property type="entry name" value="MyTH4"/>
    <property type="match status" value="1"/>
</dbReference>
<evidence type="ECO:0000256" key="4">
    <source>
        <dbReference type="ARBA" id="ARBA00022840"/>
    </source>
</evidence>
<comment type="similarity">
    <text evidence="8">Belongs to the TRAFAC class myosin-kinesin ATPase superfamily. Myosin family.</text>
</comment>
<dbReference type="EMBL" id="OA565239">
    <property type="protein sequence ID" value="CAD7196595.1"/>
    <property type="molecule type" value="Genomic_DNA"/>
</dbReference>
<dbReference type="GO" id="GO:0003774">
    <property type="term" value="F:cytoskeletal motor activity"/>
    <property type="evidence" value="ECO:0007669"/>
    <property type="project" value="InterPro"/>
</dbReference>
<protein>
    <submittedName>
        <fullName evidence="13">Uncharacterized protein</fullName>
    </submittedName>
</protein>
<dbReference type="PRINTS" id="PR00193">
    <property type="entry name" value="MYOSINHEAVY"/>
</dbReference>
<feature type="compositionally biased region" description="Polar residues" evidence="10">
    <location>
        <begin position="1619"/>
        <end position="1635"/>
    </location>
</feature>
<dbReference type="PANTHER" id="PTHR22692:SF26">
    <property type="entry name" value="SH3 DOMAIN-CONTAINING PROTEIN"/>
    <property type="match status" value="1"/>
</dbReference>
<accession>A0A7R8VFU5</accession>
<dbReference type="GO" id="GO:0016459">
    <property type="term" value="C:myosin complex"/>
    <property type="evidence" value="ECO:0007669"/>
    <property type="project" value="UniProtKB-KW"/>
</dbReference>
<evidence type="ECO:0000256" key="2">
    <source>
        <dbReference type="ARBA" id="ARBA00022490"/>
    </source>
</evidence>
<dbReference type="SMART" id="SM00139">
    <property type="entry name" value="MyTH4"/>
    <property type="match status" value="1"/>
</dbReference>
<evidence type="ECO:0000313" key="13">
    <source>
        <dbReference type="EMBL" id="CAD7196595.1"/>
    </source>
</evidence>
<dbReference type="SUPFAM" id="SSF52540">
    <property type="entry name" value="P-loop containing nucleoside triphosphate hydrolases"/>
    <property type="match status" value="1"/>
</dbReference>
<feature type="compositionally biased region" description="Polar residues" evidence="10">
    <location>
        <begin position="2181"/>
        <end position="2190"/>
    </location>
</feature>
<dbReference type="InterPro" id="IPR059004">
    <property type="entry name" value="MYO15"/>
</dbReference>
<dbReference type="SMART" id="SM00015">
    <property type="entry name" value="IQ"/>
    <property type="match status" value="3"/>
</dbReference>
<gene>
    <name evidence="13" type="ORF">TDIB3V08_LOCUS2936</name>
</gene>
<keyword evidence="7" id="KW-0505">Motor protein</keyword>
<evidence type="ECO:0000256" key="10">
    <source>
        <dbReference type="SAM" id="MobiDB-lite"/>
    </source>
</evidence>
<dbReference type="PANTHER" id="PTHR22692">
    <property type="entry name" value="MYOSIN VII, XV"/>
    <property type="match status" value="1"/>
</dbReference>
<keyword evidence="2" id="KW-0963">Cytoplasm</keyword>
<dbReference type="InterPro" id="IPR011993">
    <property type="entry name" value="PH-like_dom_sf"/>
</dbReference>
<dbReference type="Pfam" id="PF00063">
    <property type="entry name" value="Myosin_head"/>
    <property type="match status" value="1"/>
</dbReference>
<dbReference type="SMART" id="SM00242">
    <property type="entry name" value="MYSc"/>
    <property type="match status" value="1"/>
</dbReference>
<feature type="domain" description="MyTH4" evidence="11">
    <location>
        <begin position="647"/>
        <end position="799"/>
    </location>
</feature>
<keyword evidence="5 9" id="KW-0175">Coiled coil</keyword>